<proteinExistence type="predicted"/>
<keyword evidence="2" id="KW-1185">Reference proteome</keyword>
<dbReference type="OrthoDB" id="5965958at2"/>
<dbReference type="SUPFAM" id="SSF55961">
    <property type="entry name" value="Bet v1-like"/>
    <property type="match status" value="1"/>
</dbReference>
<protein>
    <submittedName>
        <fullName evidence="1">Sterol desaturase</fullName>
    </submittedName>
</protein>
<dbReference type="AlphaFoldDB" id="A0A1N7SGA1"/>
<evidence type="ECO:0000313" key="2">
    <source>
        <dbReference type="Proteomes" id="UP000195569"/>
    </source>
</evidence>
<dbReference type="Proteomes" id="UP000195569">
    <property type="component" value="Unassembled WGS sequence"/>
</dbReference>
<dbReference type="Gene3D" id="3.30.530.20">
    <property type="match status" value="1"/>
</dbReference>
<accession>A0A1N7SGA1</accession>
<comment type="caution">
    <text evidence="1">The sequence shown here is derived from an EMBL/GenBank/DDBJ whole genome shotgun (WGS) entry which is preliminary data.</text>
</comment>
<name>A0A1N7SGA1_9BURK</name>
<reference evidence="1" key="1">
    <citation type="submission" date="2016-12" db="EMBL/GenBank/DDBJ databases">
        <authorList>
            <person name="Moulin L."/>
        </authorList>
    </citation>
    <scope>NUCLEOTIDE SEQUENCE [LARGE SCALE GENOMIC DNA]</scope>
    <source>
        <strain evidence="1">STM 7183</strain>
    </source>
</reference>
<gene>
    <name evidence="1" type="ORF">BN2476_500177</name>
</gene>
<dbReference type="InterPro" id="IPR023393">
    <property type="entry name" value="START-like_dom_sf"/>
</dbReference>
<organism evidence="1 2">
    <name type="scientific">Paraburkholderia piptadeniae</name>
    <dbReference type="NCBI Taxonomy" id="1701573"/>
    <lineage>
        <taxon>Bacteria</taxon>
        <taxon>Pseudomonadati</taxon>
        <taxon>Pseudomonadota</taxon>
        <taxon>Betaproteobacteria</taxon>
        <taxon>Burkholderiales</taxon>
        <taxon>Burkholderiaceae</taxon>
        <taxon>Paraburkholderia</taxon>
    </lineage>
</organism>
<dbReference type="RefSeq" id="WP_087737027.1">
    <property type="nucleotide sequence ID" value="NZ_CYGY02000050.1"/>
</dbReference>
<sequence length="189" mass="20780">MKTLVRVIATVACMAAALGLLFVPLPRAFHLSTRIVTVERIARPSTAVFDYVTTPAHWPAWHPSSLSVTGATDHSLAVGEQTTEEFRVAGRSGRVVWTVVERNRPDRWTIDGTIDGRPAGTVSYTLTPDGNGTNGTNGTRFERTFIYHSPTLWFALLNAALLRAKIQAESDEAVERLKNVLEQQAGQHE</sequence>
<dbReference type="Pfam" id="PF10604">
    <property type="entry name" value="Polyketide_cyc2"/>
    <property type="match status" value="1"/>
</dbReference>
<dbReference type="InterPro" id="IPR019587">
    <property type="entry name" value="Polyketide_cyclase/dehydratase"/>
</dbReference>
<dbReference type="EMBL" id="CYGY02000050">
    <property type="protein sequence ID" value="SIT46352.1"/>
    <property type="molecule type" value="Genomic_DNA"/>
</dbReference>
<evidence type="ECO:0000313" key="1">
    <source>
        <dbReference type="EMBL" id="SIT46352.1"/>
    </source>
</evidence>